<comment type="caution">
    <text evidence="5">The sequence shown here is derived from an EMBL/GenBank/DDBJ whole genome shotgun (WGS) entry which is preliminary data.</text>
</comment>
<reference evidence="6" key="1">
    <citation type="submission" date="2023-07" db="EMBL/GenBank/DDBJ databases">
        <authorList>
            <person name="Deng Y."/>
            <person name="Zhang Y.-Q."/>
        </authorList>
    </citation>
    <scope>NUCLEOTIDE SEQUENCE [LARGE SCALE GENOMIC DNA]</scope>
    <source>
        <strain evidence="6">CPCC 205710</strain>
    </source>
</reference>
<dbReference type="SUPFAM" id="SSF46785">
    <property type="entry name" value="Winged helix' DNA-binding domain"/>
    <property type="match status" value="1"/>
</dbReference>
<dbReference type="Pfam" id="PF12802">
    <property type="entry name" value="MarR_2"/>
    <property type="match status" value="1"/>
</dbReference>
<dbReference type="CDD" id="cd00090">
    <property type="entry name" value="HTH_ARSR"/>
    <property type="match status" value="1"/>
</dbReference>
<keyword evidence="1" id="KW-0805">Transcription regulation</keyword>
<accession>A0ABT2MGI6</accession>
<dbReference type="PROSITE" id="PS50995">
    <property type="entry name" value="HTH_MARR_2"/>
    <property type="match status" value="1"/>
</dbReference>
<dbReference type="RefSeq" id="WP_260995463.1">
    <property type="nucleotide sequence ID" value="NZ_JAODWD010000006.1"/>
</dbReference>
<proteinExistence type="predicted"/>
<keyword evidence="3" id="KW-0804">Transcription</keyword>
<dbReference type="Proteomes" id="UP001206639">
    <property type="component" value="Unassembled WGS sequence"/>
</dbReference>
<evidence type="ECO:0000256" key="1">
    <source>
        <dbReference type="ARBA" id="ARBA00023015"/>
    </source>
</evidence>
<dbReference type="Gene3D" id="1.10.10.10">
    <property type="entry name" value="Winged helix-like DNA-binding domain superfamily/Winged helix DNA-binding domain"/>
    <property type="match status" value="1"/>
</dbReference>
<dbReference type="PROSITE" id="PS01117">
    <property type="entry name" value="HTH_MARR_1"/>
    <property type="match status" value="1"/>
</dbReference>
<dbReference type="PRINTS" id="PR00598">
    <property type="entry name" value="HTHMARR"/>
</dbReference>
<dbReference type="SMART" id="SM00347">
    <property type="entry name" value="HTH_MARR"/>
    <property type="match status" value="1"/>
</dbReference>
<dbReference type="EMBL" id="JAODWD010000006">
    <property type="protein sequence ID" value="MCT7661398.1"/>
    <property type="molecule type" value="Genomic_DNA"/>
</dbReference>
<evidence type="ECO:0000256" key="3">
    <source>
        <dbReference type="ARBA" id="ARBA00023163"/>
    </source>
</evidence>
<protein>
    <submittedName>
        <fullName evidence="5">MarR family transcriptional regulator</fullName>
    </submittedName>
</protein>
<evidence type="ECO:0000313" key="5">
    <source>
        <dbReference type="EMBL" id="MCT7661398.1"/>
    </source>
</evidence>
<feature type="domain" description="HTH marR-type" evidence="4">
    <location>
        <begin position="13"/>
        <end position="145"/>
    </location>
</feature>
<keyword evidence="2" id="KW-0238">DNA-binding</keyword>
<dbReference type="InterPro" id="IPR011991">
    <property type="entry name" value="ArsR-like_HTH"/>
</dbReference>
<dbReference type="InterPro" id="IPR023187">
    <property type="entry name" value="Tscrpt_reg_MarR-type_CS"/>
</dbReference>
<dbReference type="PANTHER" id="PTHR33164:SF43">
    <property type="entry name" value="HTH-TYPE TRANSCRIPTIONAL REPRESSOR YETL"/>
    <property type="match status" value="1"/>
</dbReference>
<dbReference type="PANTHER" id="PTHR33164">
    <property type="entry name" value="TRANSCRIPTIONAL REGULATOR, MARR FAMILY"/>
    <property type="match status" value="1"/>
</dbReference>
<dbReference type="InterPro" id="IPR036388">
    <property type="entry name" value="WH-like_DNA-bd_sf"/>
</dbReference>
<sequence>MRSTHVPVSARDARDIAEAVRTVVWSLRRFGERQVGLPPLPHSEFEVIRTVSDHSDITVSDAARLLGLQPSNVSTTVRRLVEQGLVERVPDEHDRRSIRLRLTEKARGHKTMIDAAWVEAIGERLAQMTTEEAELLVEAAPLLRRLAAMA</sequence>
<evidence type="ECO:0000259" key="4">
    <source>
        <dbReference type="PROSITE" id="PS50995"/>
    </source>
</evidence>
<dbReference type="InterPro" id="IPR036390">
    <property type="entry name" value="WH_DNA-bd_sf"/>
</dbReference>
<dbReference type="InterPro" id="IPR039422">
    <property type="entry name" value="MarR/SlyA-like"/>
</dbReference>
<gene>
    <name evidence="5" type="ORF">N4S67_23610</name>
</gene>
<keyword evidence="6" id="KW-1185">Reference proteome</keyword>
<evidence type="ECO:0000313" key="6">
    <source>
        <dbReference type="Proteomes" id="UP001206639"/>
    </source>
</evidence>
<evidence type="ECO:0000256" key="2">
    <source>
        <dbReference type="ARBA" id="ARBA00023125"/>
    </source>
</evidence>
<organism evidence="5 6">
    <name type="scientific">Mycobacterium deserti</name>
    <dbReference type="NCBI Taxonomy" id="2978347"/>
    <lineage>
        <taxon>Bacteria</taxon>
        <taxon>Bacillati</taxon>
        <taxon>Actinomycetota</taxon>
        <taxon>Actinomycetes</taxon>
        <taxon>Mycobacteriales</taxon>
        <taxon>Mycobacteriaceae</taxon>
        <taxon>Mycobacterium</taxon>
    </lineage>
</organism>
<dbReference type="InterPro" id="IPR000835">
    <property type="entry name" value="HTH_MarR-typ"/>
</dbReference>
<name>A0ABT2MGI6_9MYCO</name>